<gene>
    <name evidence="7" type="ORF">L228DRAFT_284389</name>
</gene>
<dbReference type="InParanoid" id="A0A165FT43"/>
<dbReference type="PANTHER" id="PTHR46203:SF1">
    <property type="entry name" value="MITOCHONDRIAL TRANSLATION RELEASE FACTOR IN RESCUE"/>
    <property type="match status" value="1"/>
</dbReference>
<dbReference type="RefSeq" id="XP_018186896.1">
    <property type="nucleotide sequence ID" value="XM_018336218.1"/>
</dbReference>
<dbReference type="GO" id="GO:0005739">
    <property type="term" value="C:mitochondrion"/>
    <property type="evidence" value="ECO:0007669"/>
    <property type="project" value="UniProtKB-SubCell"/>
</dbReference>
<evidence type="ECO:0000259" key="6">
    <source>
        <dbReference type="Pfam" id="PF00472"/>
    </source>
</evidence>
<dbReference type="SUPFAM" id="SSF75620">
    <property type="entry name" value="Release factor"/>
    <property type="match status" value="1"/>
</dbReference>
<sequence>MSLSGARSFCRFLPSLSFQNTARIGITAARQQIWTRSFTSSTAAAIKQMPPRPTVSEADIEEAFLKGSGPGGQKINKTASAVQLKHLPTGIVVKSQNTRSRTQNRKHARLLLAEKLEEMQKGPESRRAVKADVARKRKASKTKKAKRKYKQLGEDATTEKNDAEEGEYEFEESDAVDVVDAPESESGQGALSSEEAGKKNNDEKRK</sequence>
<dbReference type="FunCoup" id="A0A165FT43">
    <property type="interactions" value="46"/>
</dbReference>
<comment type="similarity">
    <text evidence="2">Belongs to the prokaryotic/mitochondrial release factor family.</text>
</comment>
<dbReference type="GO" id="GO:0032543">
    <property type="term" value="P:mitochondrial translation"/>
    <property type="evidence" value="ECO:0007669"/>
    <property type="project" value="UniProtKB-ARBA"/>
</dbReference>
<feature type="compositionally biased region" description="Basic and acidic residues" evidence="5">
    <location>
        <begin position="151"/>
        <end position="163"/>
    </location>
</feature>
<evidence type="ECO:0000256" key="5">
    <source>
        <dbReference type="SAM" id="MobiDB-lite"/>
    </source>
</evidence>
<evidence type="ECO:0000313" key="8">
    <source>
        <dbReference type="Proteomes" id="UP000076632"/>
    </source>
</evidence>
<dbReference type="OrthoDB" id="277888at2759"/>
<reference evidence="7 8" key="1">
    <citation type="journal article" date="2016" name="Fungal Biol.">
        <title>The genome of Xylona heveae provides a window into fungal endophytism.</title>
        <authorList>
            <person name="Gazis R."/>
            <person name="Kuo A."/>
            <person name="Riley R."/>
            <person name="LaButti K."/>
            <person name="Lipzen A."/>
            <person name="Lin J."/>
            <person name="Amirebrahimi M."/>
            <person name="Hesse C.N."/>
            <person name="Spatafora J.W."/>
            <person name="Henrissat B."/>
            <person name="Hainaut M."/>
            <person name="Grigoriev I.V."/>
            <person name="Hibbett D.S."/>
        </authorList>
    </citation>
    <scope>NUCLEOTIDE SEQUENCE [LARGE SCALE GENOMIC DNA]</scope>
    <source>
        <strain evidence="7 8">TC161</strain>
    </source>
</reference>
<feature type="compositionally biased region" description="Basic residues" evidence="5">
    <location>
        <begin position="135"/>
        <end position="150"/>
    </location>
</feature>
<dbReference type="FunFam" id="3.30.160.20:FF:000065">
    <property type="entry name" value="Peptidyl-tRNA hydrolase domain protein"/>
    <property type="match status" value="1"/>
</dbReference>
<dbReference type="Proteomes" id="UP000076632">
    <property type="component" value="Unassembled WGS sequence"/>
</dbReference>
<evidence type="ECO:0000256" key="4">
    <source>
        <dbReference type="ARBA" id="ARBA00023128"/>
    </source>
</evidence>
<dbReference type="GO" id="GO:0003747">
    <property type="term" value="F:translation release factor activity"/>
    <property type="evidence" value="ECO:0007669"/>
    <property type="project" value="InterPro"/>
</dbReference>
<protein>
    <recommendedName>
        <fullName evidence="6">Prokaryotic-type class I peptide chain release factors domain-containing protein</fullName>
    </recommendedName>
</protein>
<feature type="compositionally biased region" description="Basic and acidic residues" evidence="5">
    <location>
        <begin position="116"/>
        <end position="134"/>
    </location>
</feature>
<evidence type="ECO:0000256" key="3">
    <source>
        <dbReference type="ARBA" id="ARBA00022946"/>
    </source>
</evidence>
<comment type="subcellular location">
    <subcellularLocation>
        <location evidence="1">Mitochondrion</location>
    </subcellularLocation>
</comment>
<evidence type="ECO:0000256" key="2">
    <source>
        <dbReference type="ARBA" id="ARBA00010835"/>
    </source>
</evidence>
<feature type="compositionally biased region" description="Acidic residues" evidence="5">
    <location>
        <begin position="164"/>
        <end position="183"/>
    </location>
</feature>
<evidence type="ECO:0000256" key="1">
    <source>
        <dbReference type="ARBA" id="ARBA00004173"/>
    </source>
</evidence>
<name>A0A165FT43_XYLHT</name>
<organism evidence="7 8">
    <name type="scientific">Xylona heveae (strain CBS 132557 / TC161)</name>
    <dbReference type="NCBI Taxonomy" id="1328760"/>
    <lineage>
        <taxon>Eukaryota</taxon>
        <taxon>Fungi</taxon>
        <taxon>Dikarya</taxon>
        <taxon>Ascomycota</taxon>
        <taxon>Pezizomycotina</taxon>
        <taxon>Xylonomycetes</taxon>
        <taxon>Xylonales</taxon>
        <taxon>Xylonaceae</taxon>
        <taxon>Xylona</taxon>
    </lineage>
</organism>
<dbReference type="PANTHER" id="PTHR46203">
    <property type="entry name" value="PROBABLE PEPTIDE CHAIN RELEASE FACTOR C12ORF65"/>
    <property type="match status" value="1"/>
</dbReference>
<accession>A0A165FT43</accession>
<feature type="domain" description="Prokaryotic-type class I peptide chain release factors" evidence="6">
    <location>
        <begin position="55"/>
        <end position="151"/>
    </location>
</feature>
<proteinExistence type="inferred from homology"/>
<feature type="compositionally biased region" description="Basic and acidic residues" evidence="5">
    <location>
        <begin position="195"/>
        <end position="206"/>
    </location>
</feature>
<keyword evidence="8" id="KW-1185">Reference proteome</keyword>
<dbReference type="InterPro" id="IPR045853">
    <property type="entry name" value="Pep_chain_release_fac_I_sf"/>
</dbReference>
<dbReference type="AlphaFoldDB" id="A0A165FT43"/>
<dbReference type="Pfam" id="PF00472">
    <property type="entry name" value="RF-1"/>
    <property type="match status" value="1"/>
</dbReference>
<dbReference type="GeneID" id="28901355"/>
<dbReference type="Gene3D" id="3.30.160.20">
    <property type="match status" value="1"/>
</dbReference>
<keyword evidence="4" id="KW-0496">Mitochondrion</keyword>
<dbReference type="InterPro" id="IPR000352">
    <property type="entry name" value="Pep_chain_release_fac_I"/>
</dbReference>
<evidence type="ECO:0000313" key="7">
    <source>
        <dbReference type="EMBL" id="KZF21341.1"/>
    </source>
</evidence>
<keyword evidence="3" id="KW-0809">Transit peptide</keyword>
<dbReference type="EMBL" id="KV407461">
    <property type="protein sequence ID" value="KZF21341.1"/>
    <property type="molecule type" value="Genomic_DNA"/>
</dbReference>
<dbReference type="InterPro" id="IPR052405">
    <property type="entry name" value="Mito_Transl_Release_Factor"/>
</dbReference>
<feature type="region of interest" description="Disordered" evidence="5">
    <location>
        <begin position="116"/>
        <end position="206"/>
    </location>
</feature>
<dbReference type="OMA" id="ARQQIWT"/>